<evidence type="ECO:0000259" key="3">
    <source>
        <dbReference type="Pfam" id="PF09339"/>
    </source>
</evidence>
<dbReference type="GO" id="GO:0016301">
    <property type="term" value="F:kinase activity"/>
    <property type="evidence" value="ECO:0007669"/>
    <property type="project" value="UniProtKB-KW"/>
</dbReference>
<dbReference type="InterPro" id="IPR000600">
    <property type="entry name" value="ROK"/>
</dbReference>
<feature type="compositionally biased region" description="Basic and acidic residues" evidence="2">
    <location>
        <begin position="388"/>
        <end position="411"/>
    </location>
</feature>
<dbReference type="InterPro" id="IPR036388">
    <property type="entry name" value="WH-like_DNA-bd_sf"/>
</dbReference>
<feature type="region of interest" description="Disordered" evidence="2">
    <location>
        <begin position="370"/>
        <end position="424"/>
    </location>
</feature>
<feature type="domain" description="HTH iclR-type" evidence="3">
    <location>
        <begin position="22"/>
        <end position="56"/>
    </location>
</feature>
<comment type="caution">
    <text evidence="4">The sequence shown here is derived from an EMBL/GenBank/DDBJ whole genome shotgun (WGS) entry which is preliminary data.</text>
</comment>
<dbReference type="PANTHER" id="PTHR18964">
    <property type="entry name" value="ROK (REPRESSOR, ORF, KINASE) FAMILY"/>
    <property type="match status" value="1"/>
</dbReference>
<dbReference type="RefSeq" id="WP_205042589.1">
    <property type="nucleotide sequence ID" value="NZ_CAJVAX010000012.1"/>
</dbReference>
<protein>
    <submittedName>
        <fullName evidence="4">NBD/HSP70 family sugar kinase</fullName>
    </submittedName>
</protein>
<comment type="similarity">
    <text evidence="1">Belongs to the ROK (NagC/XylR) family.</text>
</comment>
<dbReference type="Gene3D" id="1.10.10.10">
    <property type="entry name" value="Winged helix-like DNA-binding domain superfamily/Winged helix DNA-binding domain"/>
    <property type="match status" value="1"/>
</dbReference>
<keyword evidence="4" id="KW-0418">Kinase</keyword>
<dbReference type="GO" id="GO:0006355">
    <property type="term" value="P:regulation of DNA-templated transcription"/>
    <property type="evidence" value="ECO:0007669"/>
    <property type="project" value="InterPro"/>
</dbReference>
<dbReference type="PANTHER" id="PTHR18964:SF149">
    <property type="entry name" value="BIFUNCTIONAL UDP-N-ACETYLGLUCOSAMINE 2-EPIMERASE_N-ACETYLMANNOSAMINE KINASE"/>
    <property type="match status" value="1"/>
</dbReference>
<dbReference type="GO" id="GO:0003677">
    <property type="term" value="F:DNA binding"/>
    <property type="evidence" value="ECO:0007669"/>
    <property type="project" value="InterPro"/>
</dbReference>
<evidence type="ECO:0000256" key="1">
    <source>
        <dbReference type="ARBA" id="ARBA00006479"/>
    </source>
</evidence>
<sequence length="424" mass="44453">MVSTADLGRWNAELVLGRLYDRRARSNAELARRTGLSRSTVERALDLLAERGLVAKSAPVALPSGRPAALYRLRPEAGCLVAVDVGAHTVRVRVDDLAGPGGAEHEPEPVRVDPADPADKRLAAVDALVDRALADAGAGAERVRAVTVGTPGIVDAGGTVVACRVIRSGDWVGSRLRSRVAERFPGAAVTVDNDANLAVLGEQRFGVAGGAREIVAVFAGRRVGFGIVHGGRLHRGAHHQAGEAANIRDSWWGRANDWLRGHQDVAPQLFAAAADGQPAALEQTAELGRLLGMAFAEVVHTVDPELIVLGGAVSLAGAAVLDPVAEHFKRACRDTTAPPLVLSTLGRRPVLLGAAESARRTAFTHLLDGHPAGAHPYEPAGAYPYGDGGRRPHPLDPDGAKEPDGDKEREAPYLSDNTPPGSLR</sequence>
<dbReference type="InterPro" id="IPR005471">
    <property type="entry name" value="Tscrpt_reg_IclR_N"/>
</dbReference>
<feature type="compositionally biased region" description="Polar residues" evidence="2">
    <location>
        <begin position="415"/>
        <end position="424"/>
    </location>
</feature>
<keyword evidence="5" id="KW-1185">Reference proteome</keyword>
<evidence type="ECO:0000256" key="2">
    <source>
        <dbReference type="SAM" id="MobiDB-lite"/>
    </source>
</evidence>
<evidence type="ECO:0000313" key="4">
    <source>
        <dbReference type="EMBL" id="CAG7628770.1"/>
    </source>
</evidence>
<dbReference type="Pfam" id="PF00480">
    <property type="entry name" value="ROK"/>
    <property type="match status" value="2"/>
</dbReference>
<keyword evidence="4" id="KW-0808">Transferase</keyword>
<dbReference type="CDD" id="cd23763">
    <property type="entry name" value="ASKHA_ATPase_ROK"/>
    <property type="match status" value="1"/>
</dbReference>
<proteinExistence type="inferred from homology"/>
<dbReference type="InterPro" id="IPR036390">
    <property type="entry name" value="WH_DNA-bd_sf"/>
</dbReference>
<dbReference type="InterPro" id="IPR043129">
    <property type="entry name" value="ATPase_NBD"/>
</dbReference>
<dbReference type="Proteomes" id="UP001153328">
    <property type="component" value="Unassembled WGS sequence"/>
</dbReference>
<dbReference type="Gene3D" id="3.30.420.40">
    <property type="match status" value="4"/>
</dbReference>
<reference evidence="4" key="1">
    <citation type="submission" date="2021-06" db="EMBL/GenBank/DDBJ databases">
        <authorList>
            <person name="Arsene-Ploetze F."/>
        </authorList>
    </citation>
    <scope>NUCLEOTIDE SEQUENCE</scope>
    <source>
        <strain evidence="4">SBRY1</strain>
    </source>
</reference>
<organism evidence="4 5">
    <name type="scientific">Actinacidiphila bryophytorum</name>
    <dbReference type="NCBI Taxonomy" id="1436133"/>
    <lineage>
        <taxon>Bacteria</taxon>
        <taxon>Bacillati</taxon>
        <taxon>Actinomycetota</taxon>
        <taxon>Actinomycetes</taxon>
        <taxon>Kitasatosporales</taxon>
        <taxon>Streptomycetaceae</taxon>
        <taxon>Actinacidiphila</taxon>
    </lineage>
</organism>
<dbReference type="SUPFAM" id="SSF46785">
    <property type="entry name" value="Winged helix' DNA-binding domain"/>
    <property type="match status" value="1"/>
</dbReference>
<dbReference type="SUPFAM" id="SSF53067">
    <property type="entry name" value="Actin-like ATPase domain"/>
    <property type="match status" value="1"/>
</dbReference>
<name>A0A9W4GZF7_9ACTN</name>
<gene>
    <name evidence="4" type="ORF">SBRY_20505</name>
</gene>
<accession>A0A9W4GZF7</accession>
<evidence type="ECO:0000313" key="5">
    <source>
        <dbReference type="Proteomes" id="UP001153328"/>
    </source>
</evidence>
<dbReference type="Pfam" id="PF09339">
    <property type="entry name" value="HTH_IclR"/>
    <property type="match status" value="1"/>
</dbReference>
<dbReference type="AlphaFoldDB" id="A0A9W4GZF7"/>
<dbReference type="EMBL" id="CAJVAX010000012">
    <property type="protein sequence ID" value="CAG7628770.1"/>
    <property type="molecule type" value="Genomic_DNA"/>
</dbReference>